<proteinExistence type="predicted"/>
<dbReference type="AlphaFoldDB" id="A0AA90H2Z6"/>
<sequence length="234" mass="23629">MRTGMLRRPPGGDRGQALPVYITVIGALLFLAFAFFAVGQAAVTRNGAQTAADAAALAAAQDRAGQLHDQLLHVFQGGPLDGVGQLLGGVFPGLTDSCGRAAQFARDNDARTTACDLTPDGDGYRVTVLSTDTVGHSVIPGTQNKRARAGATAELTPLCTWQAAPTPSTSASAPAGGATPAPTPTPTGTPPTGPGANPPSPGTLRCQGGTWTVDPANPTGFPTVADLFHVHLTS</sequence>
<feature type="compositionally biased region" description="Pro residues" evidence="1">
    <location>
        <begin position="181"/>
        <end position="201"/>
    </location>
</feature>
<keyword evidence="2" id="KW-0472">Membrane</keyword>
<organism evidence="4">
    <name type="scientific">Streptantibioticus silvisoli</name>
    <dbReference type="NCBI Taxonomy" id="2705255"/>
    <lineage>
        <taxon>Bacteria</taxon>
        <taxon>Bacillati</taxon>
        <taxon>Actinomycetota</taxon>
        <taxon>Actinomycetes</taxon>
        <taxon>Kitasatosporales</taxon>
        <taxon>Streptomycetaceae</taxon>
        <taxon>Streptantibioticus</taxon>
    </lineage>
</organism>
<dbReference type="EMBL" id="JABXJJ020000013">
    <property type="protein sequence ID" value="MDI5970043.1"/>
    <property type="molecule type" value="Genomic_DNA"/>
</dbReference>
<evidence type="ECO:0000256" key="1">
    <source>
        <dbReference type="SAM" id="MobiDB-lite"/>
    </source>
</evidence>
<evidence type="ECO:0000313" key="4">
    <source>
        <dbReference type="EMBL" id="MDI5970043.1"/>
    </source>
</evidence>
<accession>A0AA90H2Z6</accession>
<feature type="transmembrane region" description="Helical" evidence="2">
    <location>
        <begin position="20"/>
        <end position="39"/>
    </location>
</feature>
<evidence type="ECO:0000259" key="3">
    <source>
        <dbReference type="Pfam" id="PF13400"/>
    </source>
</evidence>
<dbReference type="InterPro" id="IPR028087">
    <property type="entry name" value="Tad_N"/>
</dbReference>
<feature type="compositionally biased region" description="Low complexity" evidence="1">
    <location>
        <begin position="163"/>
        <end position="180"/>
    </location>
</feature>
<keyword evidence="2" id="KW-1133">Transmembrane helix</keyword>
<gene>
    <name evidence="4" type="ORF">POF50_011945</name>
</gene>
<evidence type="ECO:0000256" key="2">
    <source>
        <dbReference type="SAM" id="Phobius"/>
    </source>
</evidence>
<reference evidence="4" key="1">
    <citation type="submission" date="2023-05" db="EMBL/GenBank/DDBJ databases">
        <title>Streptantibioticus silvisoli sp. nov., acidotolerant actinomycetes 1 from pine litter.</title>
        <authorList>
            <person name="Swiecimska M."/>
            <person name="Golinska P."/>
            <person name="Sangal V."/>
            <person name="Wachnowicz B."/>
            <person name="Goodfellow M."/>
        </authorList>
    </citation>
    <scope>NUCLEOTIDE SEQUENCE</scope>
    <source>
        <strain evidence="4">SL13</strain>
    </source>
</reference>
<comment type="caution">
    <text evidence="4">The sequence shown here is derived from an EMBL/GenBank/DDBJ whole genome shotgun (WGS) entry which is preliminary data.</text>
</comment>
<feature type="domain" description="Putative Flp pilus-assembly TadG-like N-terminal" evidence="3">
    <location>
        <begin position="15"/>
        <end position="62"/>
    </location>
</feature>
<feature type="region of interest" description="Disordered" evidence="1">
    <location>
        <begin position="163"/>
        <end position="220"/>
    </location>
</feature>
<keyword evidence="2" id="KW-0812">Transmembrane</keyword>
<protein>
    <submittedName>
        <fullName evidence="4">Pilus assembly protein TadG-related protein</fullName>
    </submittedName>
</protein>
<name>A0AA90H2Z6_9ACTN</name>
<dbReference type="Pfam" id="PF13400">
    <property type="entry name" value="Tad"/>
    <property type="match status" value="1"/>
</dbReference>